<dbReference type="EMBL" id="CP046052">
    <property type="protein sequence ID" value="QGM48095.1"/>
    <property type="molecule type" value="Genomic_DNA"/>
</dbReference>
<protein>
    <recommendedName>
        <fullName evidence="5">Energy transducer TonB</fullName>
    </recommendedName>
</protein>
<evidence type="ECO:0000313" key="4">
    <source>
        <dbReference type="Proteomes" id="UP000309061"/>
    </source>
</evidence>
<feature type="region of interest" description="Disordered" evidence="1">
    <location>
        <begin position="68"/>
        <end position="96"/>
    </location>
</feature>
<reference evidence="3 4" key="1">
    <citation type="submission" date="2019-11" db="EMBL/GenBank/DDBJ databases">
        <title>The genome sequence of Methylocystis heyeri.</title>
        <authorList>
            <person name="Oshkin I.Y."/>
            <person name="Miroshnikov K."/>
            <person name="Dedysh S.N."/>
        </authorList>
    </citation>
    <scope>NUCLEOTIDE SEQUENCE [LARGE SCALE GENOMIC DNA]</scope>
    <source>
        <strain evidence="3 4">H2</strain>
    </source>
</reference>
<dbReference type="AlphaFoldDB" id="A0A6B8KLW8"/>
<feature type="transmembrane region" description="Helical" evidence="2">
    <location>
        <begin position="22"/>
        <end position="47"/>
    </location>
</feature>
<evidence type="ECO:0000256" key="1">
    <source>
        <dbReference type="SAM" id="MobiDB-lite"/>
    </source>
</evidence>
<dbReference type="KEGG" id="mhey:H2LOC_014660"/>
<dbReference type="OrthoDB" id="8456788at2"/>
<accession>A0A6B8KLW8</accession>
<organism evidence="3 4">
    <name type="scientific">Methylocystis heyeri</name>
    <dbReference type="NCBI Taxonomy" id="391905"/>
    <lineage>
        <taxon>Bacteria</taxon>
        <taxon>Pseudomonadati</taxon>
        <taxon>Pseudomonadota</taxon>
        <taxon>Alphaproteobacteria</taxon>
        <taxon>Hyphomicrobiales</taxon>
        <taxon>Methylocystaceae</taxon>
        <taxon>Methylocystis</taxon>
    </lineage>
</organism>
<name>A0A6B8KLW8_9HYPH</name>
<dbReference type="Proteomes" id="UP000309061">
    <property type="component" value="Chromosome"/>
</dbReference>
<keyword evidence="4" id="KW-1185">Reference proteome</keyword>
<feature type="region of interest" description="Disordered" evidence="1">
    <location>
        <begin position="115"/>
        <end position="146"/>
    </location>
</feature>
<keyword evidence="2" id="KW-0812">Transmembrane</keyword>
<evidence type="ECO:0008006" key="5">
    <source>
        <dbReference type="Google" id="ProtNLM"/>
    </source>
</evidence>
<evidence type="ECO:0000256" key="2">
    <source>
        <dbReference type="SAM" id="Phobius"/>
    </source>
</evidence>
<keyword evidence="2" id="KW-0472">Membrane</keyword>
<feature type="compositionally biased region" description="Basic and acidic residues" evidence="1">
    <location>
        <begin position="115"/>
        <end position="138"/>
    </location>
</feature>
<feature type="compositionally biased region" description="Acidic residues" evidence="1">
    <location>
        <begin position="74"/>
        <end position="86"/>
    </location>
</feature>
<sequence>MPDYAASEAPAKPDLPSVKPRWLGPAATAAVIAAHVGVAVFLMAAAVERYVPLDSVSMDLIPEGDMFESQQQEAQDDTPPPEEMEQPDLALPPPMVMTPDAPPLPAKKEVVEPKKRVVERKPTAAPAHEKREAQERHHIGMAGGRAQSASVSRAAYGAMLAAAIRRRVPSSTSLGEGSASCSFHVTAGGGMSSVSCSGSSSAHAAVLRGAIASTHAPPPPGGGFFASQGVHFH</sequence>
<gene>
    <name evidence="3" type="ORF">H2LOC_014660</name>
</gene>
<evidence type="ECO:0000313" key="3">
    <source>
        <dbReference type="EMBL" id="QGM48095.1"/>
    </source>
</evidence>
<keyword evidence="2" id="KW-1133">Transmembrane helix</keyword>
<proteinExistence type="predicted"/>